<dbReference type="EMBL" id="JAGFBR010000017">
    <property type="protein sequence ID" value="KAH0452210.1"/>
    <property type="molecule type" value="Genomic_DNA"/>
</dbReference>
<name>A0AAV7G8V4_DENCH</name>
<evidence type="ECO:0000313" key="2">
    <source>
        <dbReference type="Proteomes" id="UP000775213"/>
    </source>
</evidence>
<dbReference type="AlphaFoldDB" id="A0AAV7G8V4"/>
<organism evidence="1 2">
    <name type="scientific">Dendrobium chrysotoxum</name>
    <name type="common">Orchid</name>
    <dbReference type="NCBI Taxonomy" id="161865"/>
    <lineage>
        <taxon>Eukaryota</taxon>
        <taxon>Viridiplantae</taxon>
        <taxon>Streptophyta</taxon>
        <taxon>Embryophyta</taxon>
        <taxon>Tracheophyta</taxon>
        <taxon>Spermatophyta</taxon>
        <taxon>Magnoliopsida</taxon>
        <taxon>Liliopsida</taxon>
        <taxon>Asparagales</taxon>
        <taxon>Orchidaceae</taxon>
        <taxon>Epidendroideae</taxon>
        <taxon>Malaxideae</taxon>
        <taxon>Dendrobiinae</taxon>
        <taxon>Dendrobium</taxon>
    </lineage>
</organism>
<sequence>MSLALTAVQCTILHVHEEEAEVMVCKVRCNDEIHEELQDLVLTSNDAKVVKHPWKNIYHRA</sequence>
<protein>
    <submittedName>
        <fullName evidence="1">Uncharacterized protein</fullName>
    </submittedName>
</protein>
<gene>
    <name evidence="1" type="ORF">IEQ34_019509</name>
</gene>
<accession>A0AAV7G8V4</accession>
<comment type="caution">
    <text evidence="1">The sequence shown here is derived from an EMBL/GenBank/DDBJ whole genome shotgun (WGS) entry which is preliminary data.</text>
</comment>
<evidence type="ECO:0000313" key="1">
    <source>
        <dbReference type="EMBL" id="KAH0452210.1"/>
    </source>
</evidence>
<reference evidence="1 2" key="1">
    <citation type="journal article" date="2021" name="Hortic Res">
        <title>Chromosome-scale assembly of the Dendrobium chrysotoxum genome enhances the understanding of orchid evolution.</title>
        <authorList>
            <person name="Zhang Y."/>
            <person name="Zhang G.Q."/>
            <person name="Zhang D."/>
            <person name="Liu X.D."/>
            <person name="Xu X.Y."/>
            <person name="Sun W.H."/>
            <person name="Yu X."/>
            <person name="Zhu X."/>
            <person name="Wang Z.W."/>
            <person name="Zhao X."/>
            <person name="Zhong W.Y."/>
            <person name="Chen H."/>
            <person name="Yin W.L."/>
            <person name="Huang T."/>
            <person name="Niu S.C."/>
            <person name="Liu Z.J."/>
        </authorList>
    </citation>
    <scope>NUCLEOTIDE SEQUENCE [LARGE SCALE GENOMIC DNA]</scope>
    <source>
        <strain evidence="1">Lindl</strain>
    </source>
</reference>
<proteinExistence type="predicted"/>
<keyword evidence="2" id="KW-1185">Reference proteome</keyword>
<dbReference type="Proteomes" id="UP000775213">
    <property type="component" value="Unassembled WGS sequence"/>
</dbReference>